<dbReference type="GO" id="GO:0016787">
    <property type="term" value="F:hydrolase activity"/>
    <property type="evidence" value="ECO:0007669"/>
    <property type="project" value="UniProtKB-KW"/>
</dbReference>
<evidence type="ECO:0000313" key="3">
    <source>
        <dbReference type="Proteomes" id="UP000054007"/>
    </source>
</evidence>
<proteinExistence type="predicted"/>
<keyword evidence="2" id="KW-0378">Hydrolase</keyword>
<dbReference type="STRING" id="1314674.A0A0D7AWG8"/>
<sequence>MMSSVYFPVRVATLFRRIFNVVSSYTLVNASSLPAPEPLNDKSAKVSVRQTLQWPTPNSVNGTVWSQALSNGALSWSWLRLGLSSLTEVSSSSSGYPQPPSPKQDMDPKRNRSANRRRDPIHLLMNHPALFDPLRVPRYPIVMCHGLYGFDELGPSAFPTLRMQYWSNVLRILRKTVKAQVIVTGVPSTGSVTSRAESLDRQLSEKAAGRGINLMAHSMGGLDCRQLITHVKPSEYAPLSLTTISTPHRGSPFMDWCSENIGIGRLIKREGERLAKTETKATIPHRDSDPPKSDTSFSSLSDSFANLPSSFMTFLISLLDSPAYANLTSTYLNEVFNPNTPDDPNVKYFSIAGRAGNINVLHPLWLPKMVLDGVEKKERERLREAWERDGETGTRIWQDDHQWGSDGMVTIQSAKWGEFLGVIEGADHWEIRGARGLEFATDFSGKGDWGWLASAFRRDKNDQATKKALEKKEEKVGVQVKMDKDIKVEDVGAVDKLSAAFDWVIDQVPAPLSKGKDGKEQPVQPPSKPRDLESKEDLERFYVALTRKLYDEGL</sequence>
<dbReference type="OrthoDB" id="5592486at2759"/>
<evidence type="ECO:0000256" key="1">
    <source>
        <dbReference type="SAM" id="MobiDB-lite"/>
    </source>
</evidence>
<dbReference type="PANTHER" id="PTHR11440">
    <property type="entry name" value="LECITHIN-CHOLESTEROL ACYLTRANSFERASE-RELATED"/>
    <property type="match status" value="1"/>
</dbReference>
<feature type="region of interest" description="Disordered" evidence="1">
    <location>
        <begin position="510"/>
        <end position="535"/>
    </location>
</feature>
<feature type="region of interest" description="Disordered" evidence="1">
    <location>
        <begin position="89"/>
        <end position="119"/>
    </location>
</feature>
<gene>
    <name evidence="2" type="ORF">CYLTODRAFT_494813</name>
</gene>
<dbReference type="SUPFAM" id="SSF53474">
    <property type="entry name" value="alpha/beta-Hydrolases"/>
    <property type="match status" value="1"/>
</dbReference>
<dbReference type="AlphaFoldDB" id="A0A0D7AWG8"/>
<evidence type="ECO:0000313" key="2">
    <source>
        <dbReference type="EMBL" id="KIY62174.1"/>
    </source>
</evidence>
<feature type="compositionally biased region" description="Basic and acidic residues" evidence="1">
    <location>
        <begin position="277"/>
        <end position="292"/>
    </location>
</feature>
<dbReference type="InterPro" id="IPR029058">
    <property type="entry name" value="AB_hydrolase_fold"/>
</dbReference>
<accession>A0A0D7AWG8</accession>
<keyword evidence="3" id="KW-1185">Reference proteome</keyword>
<feature type="compositionally biased region" description="Basic and acidic residues" evidence="1">
    <location>
        <begin position="104"/>
        <end position="119"/>
    </location>
</feature>
<name>A0A0D7AWG8_9AGAR</name>
<dbReference type="EMBL" id="KN880815">
    <property type="protein sequence ID" value="KIY62174.1"/>
    <property type="molecule type" value="Genomic_DNA"/>
</dbReference>
<protein>
    <submittedName>
        <fullName evidence="2">Alpha/beta-hydrolase</fullName>
    </submittedName>
</protein>
<reference evidence="2 3" key="1">
    <citation type="journal article" date="2015" name="Fungal Genet. Biol.">
        <title>Evolution of novel wood decay mechanisms in Agaricales revealed by the genome sequences of Fistulina hepatica and Cylindrobasidium torrendii.</title>
        <authorList>
            <person name="Floudas D."/>
            <person name="Held B.W."/>
            <person name="Riley R."/>
            <person name="Nagy L.G."/>
            <person name="Koehler G."/>
            <person name="Ransdell A.S."/>
            <person name="Younus H."/>
            <person name="Chow J."/>
            <person name="Chiniquy J."/>
            <person name="Lipzen A."/>
            <person name="Tritt A."/>
            <person name="Sun H."/>
            <person name="Haridas S."/>
            <person name="LaButti K."/>
            <person name="Ohm R.A."/>
            <person name="Kues U."/>
            <person name="Blanchette R.A."/>
            <person name="Grigoriev I.V."/>
            <person name="Minto R.E."/>
            <person name="Hibbett D.S."/>
        </authorList>
    </citation>
    <scope>NUCLEOTIDE SEQUENCE [LARGE SCALE GENOMIC DNA]</scope>
    <source>
        <strain evidence="2 3">FP15055 ss-10</strain>
    </source>
</reference>
<organism evidence="2 3">
    <name type="scientific">Cylindrobasidium torrendii FP15055 ss-10</name>
    <dbReference type="NCBI Taxonomy" id="1314674"/>
    <lineage>
        <taxon>Eukaryota</taxon>
        <taxon>Fungi</taxon>
        <taxon>Dikarya</taxon>
        <taxon>Basidiomycota</taxon>
        <taxon>Agaricomycotina</taxon>
        <taxon>Agaricomycetes</taxon>
        <taxon>Agaricomycetidae</taxon>
        <taxon>Agaricales</taxon>
        <taxon>Marasmiineae</taxon>
        <taxon>Physalacriaceae</taxon>
        <taxon>Cylindrobasidium</taxon>
    </lineage>
</organism>
<feature type="region of interest" description="Disordered" evidence="1">
    <location>
        <begin position="277"/>
        <end position="299"/>
    </location>
</feature>
<dbReference type="Proteomes" id="UP000054007">
    <property type="component" value="Unassembled WGS sequence"/>
</dbReference>
<dbReference type="Gene3D" id="3.40.50.1820">
    <property type="entry name" value="alpha/beta hydrolase"/>
    <property type="match status" value="1"/>
</dbReference>